<dbReference type="InterPro" id="IPR004360">
    <property type="entry name" value="Glyas_Fos-R_dOase_dom"/>
</dbReference>
<dbReference type="EMBL" id="FQUS01000016">
    <property type="protein sequence ID" value="SHF98979.1"/>
    <property type="molecule type" value="Genomic_DNA"/>
</dbReference>
<gene>
    <name evidence="2" type="ORF">SAMN05443144_11691</name>
</gene>
<organism evidence="2 3">
    <name type="scientific">Fodinibius roseus</name>
    <dbReference type="NCBI Taxonomy" id="1194090"/>
    <lineage>
        <taxon>Bacteria</taxon>
        <taxon>Pseudomonadati</taxon>
        <taxon>Balneolota</taxon>
        <taxon>Balneolia</taxon>
        <taxon>Balneolales</taxon>
        <taxon>Balneolaceae</taxon>
        <taxon>Fodinibius</taxon>
    </lineage>
</organism>
<dbReference type="InterPro" id="IPR037523">
    <property type="entry name" value="VOC_core"/>
</dbReference>
<evidence type="ECO:0000313" key="2">
    <source>
        <dbReference type="EMBL" id="SHF98979.1"/>
    </source>
</evidence>
<dbReference type="AlphaFoldDB" id="A0A1M5G5J4"/>
<keyword evidence="2" id="KW-0223">Dioxygenase</keyword>
<dbReference type="InterPro" id="IPR029068">
    <property type="entry name" value="Glyas_Bleomycin-R_OHBP_Dase"/>
</dbReference>
<dbReference type="PROSITE" id="PS51819">
    <property type="entry name" value="VOC"/>
    <property type="match status" value="1"/>
</dbReference>
<dbReference type="Gene3D" id="3.10.180.10">
    <property type="entry name" value="2,3-Dihydroxybiphenyl 1,2-Dioxygenase, domain 1"/>
    <property type="match status" value="1"/>
</dbReference>
<keyword evidence="3" id="KW-1185">Reference proteome</keyword>
<feature type="domain" description="VOC" evidence="1">
    <location>
        <begin position="2"/>
        <end position="122"/>
    </location>
</feature>
<protein>
    <submittedName>
        <fullName evidence="2">Catechol 2,3-dioxygenase</fullName>
    </submittedName>
</protein>
<dbReference type="OrthoDB" id="1177764at2"/>
<dbReference type="GO" id="GO:0051213">
    <property type="term" value="F:dioxygenase activity"/>
    <property type="evidence" value="ECO:0007669"/>
    <property type="project" value="UniProtKB-KW"/>
</dbReference>
<reference evidence="2 3" key="1">
    <citation type="submission" date="2016-11" db="EMBL/GenBank/DDBJ databases">
        <authorList>
            <person name="Jaros S."/>
            <person name="Januszkiewicz K."/>
            <person name="Wedrychowicz H."/>
        </authorList>
    </citation>
    <scope>NUCLEOTIDE SEQUENCE [LARGE SCALE GENOMIC DNA]</scope>
    <source>
        <strain evidence="2 3">DSM 21986</strain>
    </source>
</reference>
<proteinExistence type="predicted"/>
<dbReference type="RefSeq" id="WP_073066041.1">
    <property type="nucleotide sequence ID" value="NZ_FQUS01000016.1"/>
</dbReference>
<dbReference type="STRING" id="1194090.SAMN05443144_11691"/>
<evidence type="ECO:0000259" key="1">
    <source>
        <dbReference type="PROSITE" id="PS51819"/>
    </source>
</evidence>
<keyword evidence="2" id="KW-0560">Oxidoreductase</keyword>
<dbReference type="SUPFAM" id="SSF54593">
    <property type="entry name" value="Glyoxalase/Bleomycin resistance protein/Dihydroxybiphenyl dioxygenase"/>
    <property type="match status" value="1"/>
</dbReference>
<sequence length="133" mass="15266">MKIEHFAMNVNEPLAMADWYVAYLGLEVVKQETEPPYMTFLADDSGRVMIEIYQNPADQVPDYHNRDPLIMHLALVSEEPAADKKRLIEAGAEEISDEILEDGSHLVMLRDPWGLAIQLCKRSNPMLREKEVR</sequence>
<dbReference type="Proteomes" id="UP000184041">
    <property type="component" value="Unassembled WGS sequence"/>
</dbReference>
<accession>A0A1M5G5J4</accession>
<name>A0A1M5G5J4_9BACT</name>
<dbReference type="Pfam" id="PF00903">
    <property type="entry name" value="Glyoxalase"/>
    <property type="match status" value="1"/>
</dbReference>
<evidence type="ECO:0000313" key="3">
    <source>
        <dbReference type="Proteomes" id="UP000184041"/>
    </source>
</evidence>